<evidence type="ECO:0008006" key="6">
    <source>
        <dbReference type="Google" id="ProtNLM"/>
    </source>
</evidence>
<dbReference type="PANTHER" id="PTHR22916:SF3">
    <property type="entry name" value="UDP-GLCNAC:BETAGAL BETA-1,3-N-ACETYLGLUCOSAMINYLTRANSFERASE-LIKE PROTEIN 1"/>
    <property type="match status" value="1"/>
</dbReference>
<feature type="compositionally biased region" description="Pro residues" evidence="1">
    <location>
        <begin position="119"/>
        <end position="133"/>
    </location>
</feature>
<dbReference type="PANTHER" id="PTHR22916">
    <property type="entry name" value="GLYCOSYLTRANSFERASE"/>
    <property type="match status" value="1"/>
</dbReference>
<protein>
    <recommendedName>
        <fullName evidence="6">Glycosyl transferase</fullName>
    </recommendedName>
</protein>
<feature type="region of interest" description="Disordered" evidence="1">
    <location>
        <begin position="98"/>
        <end position="204"/>
    </location>
</feature>
<keyword evidence="5" id="KW-1185">Reference proteome</keyword>
<evidence type="ECO:0000259" key="3">
    <source>
        <dbReference type="Pfam" id="PF00535"/>
    </source>
</evidence>
<gene>
    <name evidence="4" type="ORF">V473_03110</name>
</gene>
<evidence type="ECO:0000256" key="1">
    <source>
        <dbReference type="SAM" id="MobiDB-lite"/>
    </source>
</evidence>
<feature type="domain" description="Glycosyltransferase 2-like" evidence="3">
    <location>
        <begin position="296"/>
        <end position="399"/>
    </location>
</feature>
<dbReference type="GO" id="GO:0016758">
    <property type="term" value="F:hexosyltransferase activity"/>
    <property type="evidence" value="ECO:0007669"/>
    <property type="project" value="UniProtKB-ARBA"/>
</dbReference>
<evidence type="ECO:0000313" key="4">
    <source>
        <dbReference type="EMBL" id="KMS58707.1"/>
    </source>
</evidence>
<accession>A0A0J7Y4W9</accession>
<dbReference type="CDD" id="cd00761">
    <property type="entry name" value="Glyco_tranf_GTA_type"/>
    <property type="match status" value="1"/>
</dbReference>
<dbReference type="PATRIC" id="fig|1420583.3.peg.625"/>
<dbReference type="Gene3D" id="3.90.550.10">
    <property type="entry name" value="Spore Coat Polysaccharide Biosynthesis Protein SpsA, Chain A"/>
    <property type="match status" value="1"/>
</dbReference>
<proteinExistence type="predicted"/>
<dbReference type="Gene3D" id="3.40.50.2000">
    <property type="entry name" value="Glycogen Phosphorylase B"/>
    <property type="match status" value="1"/>
</dbReference>
<sequence length="948" mass="105869">MSTTIYGNFDGVQQNNLVGWVFDPANHPSEVMAMIDGEFVAFAAANNYRADLERAGVNNGLCGFRIAIPGQFLKGGSHKVELWLNGGQRRLAPAFTFQSTDAASPPPPRPAEQKVETPPAQPAPQATPAPETKPAPEAKAAAKAPPAVEAKPALSAKPAPEPLKTAVEAPKNAADVKPASAKTAKPAHTDAKTPAAPAKPFVPGKGKSALIPKIDAKSAAFNTTQRSVSESLIFNGAIGALNKFCNLYTETPYYERLRLAARGTTRLDCFVQITTTLSRIDQAREGQLPKVGPLVSIIMPAHNREDLIDDAIQSALAQSYKNFELIICDDCSKDDTVAVIKSFKDPRIVLTRHQEQKGAAAARNSSLKLARGEIIAYLDSDNVWHPRYLEIMLEELANWPGNMSAYAGYFDIDIGEDTIRIKKAEIKGFHLEDQVVLPFVDLNSFMHRRQLYDVLGGFDERLARRQDYDMIARYCWLREPRVVPQVLNLYQRIANAQQITKMQKEDTKSPKIIADKIEGYYKNGLPAKLPSWVKKVSVVSWDMSRNHFAKAYCVAEALSKHVEVEMISYRFFDEEIFQPLADKKPPFECKYFEGGNFPDFFGNFAKGMEAITGDVIYAVKPRLTSFGLGLMANYHTGKPVMLECNDLETVVNNAKATDAHAQKQLTDLFNAADKAKIPYELIWSEILDPLVAEIPTVFTHNINLNLHYDRRCLYMRNIKDDSLYRPEDMDRDAIRKELGFKPDDRIILFGGLVRKHKGIFELVDLLNALGDQRYKLLVVGSRDTPDLMKLSKEHRDNITVLPPQPPERMAAINLASDLIVLWLDPNVPAGQYQSPYKMSDALAMGPTIIASPTSDLADLATRGLMLNVPFGNQKKLVATIRRVFDQPEETAKRQQRARKFFEREFSYPAVFPAFALGVSKLEQNKVYPVSERFAEFFAEYRRRTLAGK</sequence>
<dbReference type="RefSeq" id="WP_066600388.1">
    <property type="nucleotide sequence ID" value="NZ_KQ130434.1"/>
</dbReference>
<dbReference type="STRING" id="1420583.V473_03110"/>
<dbReference type="InterPro" id="IPR029044">
    <property type="entry name" value="Nucleotide-diphossugar_trans"/>
</dbReference>
<feature type="domain" description="Glycosyl transferase family 1" evidence="2">
    <location>
        <begin position="730"/>
        <end position="899"/>
    </location>
</feature>
<dbReference type="SUPFAM" id="SSF53756">
    <property type="entry name" value="UDP-Glycosyltransferase/glycogen phosphorylase"/>
    <property type="match status" value="1"/>
</dbReference>
<comment type="caution">
    <text evidence="4">The sequence shown here is derived from an EMBL/GenBank/DDBJ whole genome shotgun (WGS) entry which is preliminary data.</text>
</comment>
<evidence type="ECO:0000259" key="2">
    <source>
        <dbReference type="Pfam" id="PF00534"/>
    </source>
</evidence>
<reference evidence="4 5" key="1">
    <citation type="journal article" date="2015" name="G3 (Bethesda)">
        <title>Insights into Ongoing Evolution of the Hexachlorocyclohexane Catabolic Pathway from Comparative Genomics of Ten Sphingomonadaceae Strains.</title>
        <authorList>
            <person name="Pearce S.L."/>
            <person name="Oakeshott J.G."/>
            <person name="Pandey G."/>
        </authorList>
    </citation>
    <scope>NUCLEOTIDE SEQUENCE [LARGE SCALE GENOMIC DNA]</scope>
    <source>
        <strain evidence="4 5">LL01</strain>
    </source>
</reference>
<feature type="compositionally biased region" description="Low complexity" evidence="1">
    <location>
        <begin position="134"/>
        <end position="153"/>
    </location>
</feature>
<organism evidence="4 5">
    <name type="scientific">Sphingobium cupriresistens LL01</name>
    <dbReference type="NCBI Taxonomy" id="1420583"/>
    <lineage>
        <taxon>Bacteria</taxon>
        <taxon>Pseudomonadati</taxon>
        <taxon>Pseudomonadota</taxon>
        <taxon>Alphaproteobacteria</taxon>
        <taxon>Sphingomonadales</taxon>
        <taxon>Sphingomonadaceae</taxon>
        <taxon>Sphingobium</taxon>
    </lineage>
</organism>
<dbReference type="Pfam" id="PF00535">
    <property type="entry name" value="Glycos_transf_2"/>
    <property type="match status" value="1"/>
</dbReference>
<dbReference type="SUPFAM" id="SSF53448">
    <property type="entry name" value="Nucleotide-diphospho-sugar transferases"/>
    <property type="match status" value="1"/>
</dbReference>
<dbReference type="InterPro" id="IPR001173">
    <property type="entry name" value="Glyco_trans_2-like"/>
</dbReference>
<name>A0A0J7Y4W9_9SPHN</name>
<dbReference type="InterPro" id="IPR001296">
    <property type="entry name" value="Glyco_trans_1"/>
</dbReference>
<evidence type="ECO:0000313" key="5">
    <source>
        <dbReference type="Proteomes" id="UP000052232"/>
    </source>
</evidence>
<dbReference type="EMBL" id="JACT01000001">
    <property type="protein sequence ID" value="KMS58707.1"/>
    <property type="molecule type" value="Genomic_DNA"/>
</dbReference>
<feature type="compositionally biased region" description="Low complexity" evidence="1">
    <location>
        <begin position="181"/>
        <end position="199"/>
    </location>
</feature>
<dbReference type="Proteomes" id="UP000052232">
    <property type="component" value="Unassembled WGS sequence"/>
</dbReference>
<dbReference type="AlphaFoldDB" id="A0A0J7Y4W9"/>
<dbReference type="Pfam" id="PF00534">
    <property type="entry name" value="Glycos_transf_1"/>
    <property type="match status" value="1"/>
</dbReference>